<evidence type="ECO:0000256" key="3">
    <source>
        <dbReference type="ARBA" id="ARBA00010441"/>
    </source>
</evidence>
<dbReference type="InterPro" id="IPR043130">
    <property type="entry name" value="CDP-OH_PTrfase_TM_dom"/>
</dbReference>
<keyword evidence="11" id="KW-0594">Phospholipid biosynthesis</keyword>
<protein>
    <recommendedName>
        <fullName evidence="16">CDP-diacylglycerol--glycerol-3-phosphate 3-phosphatidyltransferase</fullName>
    </recommendedName>
</protein>
<dbReference type="GO" id="GO:0005743">
    <property type="term" value="C:mitochondrial inner membrane"/>
    <property type="evidence" value="ECO:0007669"/>
    <property type="project" value="EnsemblPlants"/>
</dbReference>
<evidence type="ECO:0000256" key="12">
    <source>
        <dbReference type="ARBA" id="ARBA00023264"/>
    </source>
</evidence>
<keyword evidence="6" id="KW-0812">Transmembrane</keyword>
<evidence type="ECO:0000256" key="6">
    <source>
        <dbReference type="ARBA" id="ARBA00022692"/>
    </source>
</evidence>
<gene>
    <name evidence="14" type="ORF">AMTR_s00062p00109550</name>
</gene>
<dbReference type="InterPro" id="IPR050324">
    <property type="entry name" value="CDP-alcohol_PTase-I"/>
</dbReference>
<keyword evidence="10" id="KW-0472">Membrane</keyword>
<dbReference type="HOGENOM" id="CLU_051314_1_0_1"/>
<name>U5D1V7_AMBTC</name>
<dbReference type="Gene3D" id="1.20.120.1760">
    <property type="match status" value="1"/>
</dbReference>
<dbReference type="Gramene" id="ERN19586">
    <property type="protein sequence ID" value="ERN19586"/>
    <property type="gene ID" value="AMTR_s00062p00109550"/>
</dbReference>
<sequence>MAIRRSIKALLRNHNSRSLFLQPPASPLISLPPPFLHQFPLFSSNSSTVSSVSSNAFSFSLLFTSARTRFFTPLRKWVPLSGPLFLSAPPWKLSQSATPLYLRGELCKLRKRSVNVISERAFAAKLALVSGNSTGYVETLIDNKRLGSHVSYSESLLNPPNLISITRMVSGPVIGWMIINESYSMAFLGLAVAGASDWLDGYAARKMGISSVIGSYLDPLADKVLIACVALSMVKKDLLHSGLVGLVVLRDLALIGGSIYKRAESLDWQWRGLSDFINLQGTRVEKVEPLLISKLNTVLQLSLIAAALLQPEFGNDDTAFCITYLSLWHDVYPEKLNNMCREV</sequence>
<dbReference type="Proteomes" id="UP000017836">
    <property type="component" value="Unassembled WGS sequence"/>
</dbReference>
<evidence type="ECO:0000256" key="9">
    <source>
        <dbReference type="ARBA" id="ARBA00023098"/>
    </source>
</evidence>
<dbReference type="InterPro" id="IPR000462">
    <property type="entry name" value="CDP-OH_P_trans"/>
</dbReference>
<dbReference type="FunFam" id="1.20.120.1760:FF:000020">
    <property type="entry name" value="cardiolipin synthase (CMP-forming), mitochondrial"/>
    <property type="match status" value="1"/>
</dbReference>
<evidence type="ECO:0008006" key="16">
    <source>
        <dbReference type="Google" id="ProtNLM"/>
    </source>
</evidence>
<comment type="cofactor">
    <cofactor evidence="1">
        <name>Mn(2+)</name>
        <dbReference type="ChEBI" id="CHEBI:29035"/>
    </cofactor>
</comment>
<evidence type="ECO:0000256" key="11">
    <source>
        <dbReference type="ARBA" id="ARBA00023209"/>
    </source>
</evidence>
<reference evidence="15" key="1">
    <citation type="journal article" date="2013" name="Science">
        <title>The Amborella genome and the evolution of flowering plants.</title>
        <authorList>
            <consortium name="Amborella Genome Project"/>
        </authorList>
    </citation>
    <scope>NUCLEOTIDE SEQUENCE [LARGE SCALE GENOMIC DNA]</scope>
</reference>
<proteinExistence type="inferred from homology"/>
<evidence type="ECO:0000256" key="10">
    <source>
        <dbReference type="ARBA" id="ARBA00023136"/>
    </source>
</evidence>
<dbReference type="EMBL" id="KI392068">
    <property type="protein sequence ID" value="ERN19586.1"/>
    <property type="molecule type" value="Genomic_DNA"/>
</dbReference>
<keyword evidence="12" id="KW-1208">Phospholipid metabolism</keyword>
<evidence type="ECO:0000256" key="13">
    <source>
        <dbReference type="RuleBase" id="RU003750"/>
    </source>
</evidence>
<dbReference type="Pfam" id="PF01066">
    <property type="entry name" value="CDP-OH_P_transf"/>
    <property type="match status" value="1"/>
</dbReference>
<accession>U5D1V7</accession>
<organism evidence="14 15">
    <name type="scientific">Amborella trichopoda</name>
    <dbReference type="NCBI Taxonomy" id="13333"/>
    <lineage>
        <taxon>Eukaryota</taxon>
        <taxon>Viridiplantae</taxon>
        <taxon>Streptophyta</taxon>
        <taxon>Embryophyta</taxon>
        <taxon>Tracheophyta</taxon>
        <taxon>Spermatophyta</taxon>
        <taxon>Magnoliopsida</taxon>
        <taxon>Amborellales</taxon>
        <taxon>Amborellaceae</taxon>
        <taxon>Amborella</taxon>
    </lineage>
</organism>
<evidence type="ECO:0000313" key="15">
    <source>
        <dbReference type="Proteomes" id="UP000017836"/>
    </source>
</evidence>
<dbReference type="PANTHER" id="PTHR14269:SF60">
    <property type="entry name" value="CARDIOLIPIN SYNTHASE (CMP-FORMING)"/>
    <property type="match status" value="1"/>
</dbReference>
<evidence type="ECO:0000256" key="2">
    <source>
        <dbReference type="ARBA" id="ARBA00004141"/>
    </source>
</evidence>
<dbReference type="PROSITE" id="PS00379">
    <property type="entry name" value="CDP_ALCOHOL_P_TRANSF"/>
    <property type="match status" value="1"/>
</dbReference>
<dbReference type="GO" id="GO:0030145">
    <property type="term" value="F:manganese ion binding"/>
    <property type="evidence" value="ECO:0007669"/>
    <property type="project" value="EnsemblPlants"/>
</dbReference>
<evidence type="ECO:0000256" key="8">
    <source>
        <dbReference type="ARBA" id="ARBA00022989"/>
    </source>
</evidence>
<comment type="subcellular location">
    <subcellularLocation>
        <location evidence="2">Membrane</location>
        <topology evidence="2">Multi-pass membrane protein</topology>
    </subcellularLocation>
</comment>
<comment type="similarity">
    <text evidence="3 13">Belongs to the CDP-alcohol phosphatidyltransferase class-I family.</text>
</comment>
<evidence type="ECO:0000256" key="4">
    <source>
        <dbReference type="ARBA" id="ARBA00022516"/>
    </source>
</evidence>
<dbReference type="eggNOG" id="KOG1617">
    <property type="taxonomic scope" value="Eukaryota"/>
</dbReference>
<evidence type="ECO:0000256" key="7">
    <source>
        <dbReference type="ARBA" id="ARBA00022946"/>
    </source>
</evidence>
<dbReference type="AlphaFoldDB" id="U5D1V7"/>
<dbReference type="STRING" id="13333.U5D1V7"/>
<keyword evidence="15" id="KW-1185">Reference proteome</keyword>
<dbReference type="PANTHER" id="PTHR14269">
    <property type="entry name" value="CDP-DIACYLGLYCEROL--GLYCEROL-3-PHOSPHATE 3-PHOSPHATIDYLTRANSFERASE-RELATED"/>
    <property type="match status" value="1"/>
</dbReference>
<keyword evidence="8" id="KW-1133">Transmembrane helix</keyword>
<dbReference type="InterPro" id="IPR048254">
    <property type="entry name" value="CDP_ALCOHOL_P_TRANSF_CS"/>
</dbReference>
<keyword evidence="9" id="KW-0443">Lipid metabolism</keyword>
<keyword evidence="7" id="KW-0809">Transit peptide</keyword>
<dbReference type="GO" id="GO:0043337">
    <property type="term" value="F:cardiolipin synthase (CMP-forming)"/>
    <property type="evidence" value="ECO:0000318"/>
    <property type="project" value="GO_Central"/>
</dbReference>
<keyword evidence="5 13" id="KW-0808">Transferase</keyword>
<keyword evidence="4" id="KW-0444">Lipid biosynthesis</keyword>
<dbReference type="GO" id="GO:0005739">
    <property type="term" value="C:mitochondrion"/>
    <property type="evidence" value="ECO:0000318"/>
    <property type="project" value="GO_Central"/>
</dbReference>
<evidence type="ECO:0000256" key="5">
    <source>
        <dbReference type="ARBA" id="ARBA00022679"/>
    </source>
</evidence>
<evidence type="ECO:0000256" key="1">
    <source>
        <dbReference type="ARBA" id="ARBA00001936"/>
    </source>
</evidence>
<evidence type="ECO:0000313" key="14">
    <source>
        <dbReference type="EMBL" id="ERN19586.1"/>
    </source>
</evidence>
<dbReference type="OMA" id="DTQTWIT"/>
<dbReference type="GO" id="GO:0032049">
    <property type="term" value="P:cardiolipin biosynthetic process"/>
    <property type="evidence" value="ECO:0000318"/>
    <property type="project" value="GO_Central"/>
</dbReference>